<gene>
    <name evidence="2" type="ORF">GIB67_014800</name>
</gene>
<evidence type="ECO:0000256" key="1">
    <source>
        <dbReference type="SAM" id="MobiDB-lite"/>
    </source>
</evidence>
<dbReference type="PANTHER" id="PTHR33144:SF48">
    <property type="entry name" value="PLANT TRANSPOSASE (PTTA_EN_SPM FAMILY)"/>
    <property type="match status" value="1"/>
</dbReference>
<accession>A0A7J7NV55</accession>
<dbReference type="InterPro" id="IPR004252">
    <property type="entry name" value="Probable_transposase_24"/>
</dbReference>
<feature type="compositionally biased region" description="Polar residues" evidence="1">
    <location>
        <begin position="250"/>
        <end position="266"/>
    </location>
</feature>
<dbReference type="Proteomes" id="UP000541444">
    <property type="component" value="Unassembled WGS sequence"/>
</dbReference>
<dbReference type="Pfam" id="PF03004">
    <property type="entry name" value="Transposase_24"/>
    <property type="match status" value="1"/>
</dbReference>
<name>A0A7J7NV55_9MAGN</name>
<keyword evidence="3" id="KW-1185">Reference proteome</keyword>
<sequence>MEVALRNNPNVAVHIGGSNNLAQSPPTGCENITQSQPDSPSEEMQSISKEEENKCKRTRGPIKCQTMAADSRKKIQVGFNERGQDIEEGSVDLSMFLGSLGREMVPITVGDWWGFDKIKLDRIWEIIKQKFVLDEHNKKYCLQSLGKLWRSYKSRLRAKIDTYKLQEEVEAAKPKHFDSMHWKTFAKRKSCMNFTEKSKRFKEMRKKQVLPYTSSRKAYARLENDMKKKSRMPSSVSRVDVWAKEHTKKSGQPSSQEVAKNLVFTN</sequence>
<evidence type="ECO:0008006" key="4">
    <source>
        <dbReference type="Google" id="ProtNLM"/>
    </source>
</evidence>
<dbReference type="OrthoDB" id="1714929at2759"/>
<protein>
    <recommendedName>
        <fullName evidence="4">Transposase</fullName>
    </recommendedName>
</protein>
<dbReference type="AlphaFoldDB" id="A0A7J7NV55"/>
<proteinExistence type="predicted"/>
<dbReference type="EMBL" id="JACGCM010000554">
    <property type="protein sequence ID" value="KAF6170983.1"/>
    <property type="molecule type" value="Genomic_DNA"/>
</dbReference>
<feature type="region of interest" description="Disordered" evidence="1">
    <location>
        <begin position="16"/>
        <end position="57"/>
    </location>
</feature>
<evidence type="ECO:0000313" key="3">
    <source>
        <dbReference type="Proteomes" id="UP000541444"/>
    </source>
</evidence>
<organism evidence="2 3">
    <name type="scientific">Kingdonia uniflora</name>
    <dbReference type="NCBI Taxonomy" id="39325"/>
    <lineage>
        <taxon>Eukaryota</taxon>
        <taxon>Viridiplantae</taxon>
        <taxon>Streptophyta</taxon>
        <taxon>Embryophyta</taxon>
        <taxon>Tracheophyta</taxon>
        <taxon>Spermatophyta</taxon>
        <taxon>Magnoliopsida</taxon>
        <taxon>Ranunculales</taxon>
        <taxon>Circaeasteraceae</taxon>
        <taxon>Kingdonia</taxon>
    </lineage>
</organism>
<comment type="caution">
    <text evidence="2">The sequence shown here is derived from an EMBL/GenBank/DDBJ whole genome shotgun (WGS) entry which is preliminary data.</text>
</comment>
<feature type="compositionally biased region" description="Polar residues" evidence="1">
    <location>
        <begin position="17"/>
        <end position="47"/>
    </location>
</feature>
<dbReference type="PANTHER" id="PTHR33144">
    <property type="entry name" value="OS10G0409366 PROTEIN-RELATED"/>
    <property type="match status" value="1"/>
</dbReference>
<feature type="region of interest" description="Disordered" evidence="1">
    <location>
        <begin position="244"/>
        <end position="266"/>
    </location>
</feature>
<reference evidence="2 3" key="1">
    <citation type="journal article" date="2020" name="IScience">
        <title>Genome Sequencing of the Endangered Kingdonia uniflora (Circaeasteraceae, Ranunculales) Reveals Potential Mechanisms of Evolutionary Specialization.</title>
        <authorList>
            <person name="Sun Y."/>
            <person name="Deng T."/>
            <person name="Zhang A."/>
            <person name="Moore M.J."/>
            <person name="Landis J.B."/>
            <person name="Lin N."/>
            <person name="Zhang H."/>
            <person name="Zhang X."/>
            <person name="Huang J."/>
            <person name="Zhang X."/>
            <person name="Sun H."/>
            <person name="Wang H."/>
        </authorList>
    </citation>
    <scope>NUCLEOTIDE SEQUENCE [LARGE SCALE GENOMIC DNA]</scope>
    <source>
        <strain evidence="2">TB1705</strain>
        <tissue evidence="2">Leaf</tissue>
    </source>
</reference>
<evidence type="ECO:0000313" key="2">
    <source>
        <dbReference type="EMBL" id="KAF6170983.1"/>
    </source>
</evidence>